<dbReference type="EMBL" id="SWLG01000001">
    <property type="protein sequence ID" value="TLS39404.1"/>
    <property type="molecule type" value="Genomic_DNA"/>
</dbReference>
<dbReference type="PANTHER" id="PTHR34595">
    <property type="entry name" value="BLR5612 PROTEIN"/>
    <property type="match status" value="1"/>
</dbReference>
<dbReference type="AlphaFoldDB" id="A0A5R9FFM3"/>
<evidence type="ECO:0000313" key="3">
    <source>
        <dbReference type="Proteomes" id="UP000308230"/>
    </source>
</evidence>
<dbReference type="Proteomes" id="UP000308230">
    <property type="component" value="Unassembled WGS sequence"/>
</dbReference>
<gene>
    <name evidence="2" type="ORF">FCL54_01665</name>
</gene>
<dbReference type="Pfam" id="PF14403">
    <property type="entry name" value="CP_ATPgrasp_2"/>
    <property type="match status" value="1"/>
</dbReference>
<accession>A0A5R9FFM3</accession>
<dbReference type="InterPro" id="IPR051680">
    <property type="entry name" value="ATP-dep_Glu-Cys_Ligase-2"/>
</dbReference>
<evidence type="ECO:0000313" key="2">
    <source>
        <dbReference type="EMBL" id="TLS39404.1"/>
    </source>
</evidence>
<protein>
    <submittedName>
        <fullName evidence="2">Circularly permuted type 2 ATP-grasp protein</fullName>
    </submittedName>
</protein>
<dbReference type="OrthoDB" id="9803842at2"/>
<dbReference type="PIRSF" id="PIRSF005522">
    <property type="entry name" value="UCP005522"/>
    <property type="match status" value="1"/>
</dbReference>
<name>A0A5R9FFM3_9BACL</name>
<dbReference type="PANTHER" id="PTHR34595:SF7">
    <property type="entry name" value="SLL1039 PROTEIN"/>
    <property type="match status" value="1"/>
</dbReference>
<dbReference type="RefSeq" id="WP_138123219.1">
    <property type="nucleotide sequence ID" value="NZ_SWLG01000001.1"/>
</dbReference>
<organism evidence="2 3">
    <name type="scientific">Exobacillus caeni</name>
    <dbReference type="NCBI Taxonomy" id="2574798"/>
    <lineage>
        <taxon>Bacteria</taxon>
        <taxon>Bacillati</taxon>
        <taxon>Bacillota</taxon>
        <taxon>Bacilli</taxon>
        <taxon>Bacillales</taxon>
        <taxon>Guptibacillaceae</taxon>
        <taxon>Exobacillus</taxon>
    </lineage>
</organism>
<sequence length="490" mass="56236">MFDLYKLNSSYDEMIDKNKQPRTHCYPMYDRLLKMSPEEMEKRHAFAHGDFLRQGITFTVYNDNKGTERTMPFDFVPKVIPQKEWHQIEKGLIQRFEALNMFLDDVYHDQKILKDKVIPRDLIVNCPHFFHQVAHIDVPARQHIFMAGIDLIRDEKGEYRVLEDNLRNPSGLSYVFQNRYVMRKVYPELFYDYSVQSLENQFSKIHASMSYLAPHQNPDPTIVLLTPGVFNSAYYDHSFIAQRSGIELVEGRDLVVQNRSVYMKTSRGLKKVDVIYRRIDDEFLDPLEFREDSLLGVPGLVDAYRAGNVSILNGIGNGVADDKAVYHYVPDMIRYYLGEEPLVKNVDTYLCRDEEQRAYVLEHLDELVVKATNASGGYGMLIGPHATGEEIEKFREQIQINPSEYIAQPTINLSSLPAYKGDRFAACHVDLRVFIFGGETPTVFPGGLTRVALKEGSLVVNSSQGGGAKDTWVLQDEEVDHQEEGEQSHA</sequence>
<comment type="caution">
    <text evidence="2">The sequence shown here is derived from an EMBL/GenBank/DDBJ whole genome shotgun (WGS) entry which is preliminary data.</text>
</comment>
<evidence type="ECO:0000259" key="1">
    <source>
        <dbReference type="Pfam" id="PF14403"/>
    </source>
</evidence>
<dbReference type="Gene3D" id="3.30.1490.270">
    <property type="match status" value="1"/>
</dbReference>
<dbReference type="SUPFAM" id="SSF56059">
    <property type="entry name" value="Glutathione synthetase ATP-binding domain-like"/>
    <property type="match status" value="1"/>
</dbReference>
<feature type="domain" description="Circularly permuted ATP-grasp type 2" evidence="1">
    <location>
        <begin position="77"/>
        <end position="452"/>
    </location>
</feature>
<keyword evidence="3" id="KW-1185">Reference proteome</keyword>
<reference evidence="2 3" key="1">
    <citation type="submission" date="2019-04" db="EMBL/GenBank/DDBJ databases">
        <title>Bacillus caeni sp. nov., a bacterium isolated from mangrove sediment.</title>
        <authorList>
            <person name="Huang H."/>
            <person name="Mo K."/>
            <person name="Hu Y."/>
        </authorList>
    </citation>
    <scope>NUCLEOTIDE SEQUENCE [LARGE SCALE GENOMIC DNA]</scope>
    <source>
        <strain evidence="2 3">HB172195</strain>
    </source>
</reference>
<dbReference type="InterPro" id="IPR016450">
    <property type="entry name" value="UCP005522"/>
</dbReference>
<dbReference type="Gene3D" id="3.40.50.11290">
    <property type="match status" value="1"/>
</dbReference>
<proteinExistence type="predicted"/>
<dbReference type="InterPro" id="IPR025841">
    <property type="entry name" value="CP_ATPgrasp_2"/>
</dbReference>